<dbReference type="SMART" id="SM00460">
    <property type="entry name" value="TGc"/>
    <property type="match status" value="1"/>
</dbReference>
<dbReference type="PANTHER" id="PTHR33490">
    <property type="entry name" value="BLR5614 PROTEIN-RELATED"/>
    <property type="match status" value="1"/>
</dbReference>
<dbReference type="SUPFAM" id="SSF54001">
    <property type="entry name" value="Cysteine proteinases"/>
    <property type="match status" value="1"/>
</dbReference>
<reference evidence="2 3" key="2">
    <citation type="submission" date="2012-02" db="EMBL/GenBank/DDBJ databases">
        <title>Improved High-Quality Draft sequence of Eubacterium cellulosolvens 6.</title>
        <authorList>
            <consortium name="US DOE Joint Genome Institute"/>
            <person name="Lucas S."/>
            <person name="Han J."/>
            <person name="Lapidus A."/>
            <person name="Cheng J.-F."/>
            <person name="Goodwin L."/>
            <person name="Pitluck S."/>
            <person name="Peters L."/>
            <person name="Mikhailova N."/>
            <person name="Gu W."/>
            <person name="Detter J.C."/>
            <person name="Han C."/>
            <person name="Tapia R."/>
            <person name="Land M."/>
            <person name="Hauser L."/>
            <person name="Kyrpides N."/>
            <person name="Ivanova N."/>
            <person name="Pagani I."/>
            <person name="Johnson E."/>
            <person name="Mukhopadhyay B."/>
            <person name="Anderson I."/>
            <person name="Woyke T."/>
        </authorList>
    </citation>
    <scope>NUCLEOTIDE SEQUENCE [LARGE SCALE GENOMIC DNA]</scope>
    <source>
        <strain evidence="2 3">6</strain>
    </source>
</reference>
<dbReference type="GO" id="GO:0006508">
    <property type="term" value="P:proteolysis"/>
    <property type="evidence" value="ECO:0007669"/>
    <property type="project" value="UniProtKB-KW"/>
</dbReference>
<sequence>MTDYRNNCRFKRFIKPFFIHESSHSKRHVHARTLLFSILLSLFVSQSTACSLFPSAENEFPGSKALTVSASGHGKRHTVESILKPQAPGAMTAANSDGSIVLDYSNTADGYIMIKDTHDTTTQIQIKGPDGVTYPFPLNSHDFTAFPLSHGNGHYEVSVLEQISGNNYAVSLSQGFDVSLKDEFGPYLYPNQYVKYTDSSNAVLLGRKLSAQSDSDLSYINNVYNYILKHVKYDDVQAASIQPNYIPDADTTLRTGKGICFDYAVLMTAMLRSQNIPTRLEVGYVGKVYHAWISVYTKDKGWINNTIYFDGKNWSLMDPTLAANNSNAAIRKFTGDGSNYVVRYLY</sequence>
<organism evidence="2 3">
    <name type="scientific">Eubacterium cellulosolvens (strain ATCC 43171 / JCM 9499 / 6)</name>
    <name type="common">Cillobacterium cellulosolvens</name>
    <dbReference type="NCBI Taxonomy" id="633697"/>
    <lineage>
        <taxon>Bacteria</taxon>
        <taxon>Bacillati</taxon>
        <taxon>Bacillota</taxon>
        <taxon>Clostridia</taxon>
        <taxon>Eubacteriales</taxon>
        <taxon>Eubacteriaceae</taxon>
        <taxon>Eubacterium</taxon>
    </lineage>
</organism>
<keyword evidence="3" id="KW-1185">Reference proteome</keyword>
<dbReference type="InterPro" id="IPR038765">
    <property type="entry name" value="Papain-like_cys_pep_sf"/>
</dbReference>
<protein>
    <submittedName>
        <fullName evidence="2">Transglutaminase-like enzyme, predicted cysteine protease</fullName>
    </submittedName>
</protein>
<evidence type="ECO:0000313" key="2">
    <source>
        <dbReference type="EMBL" id="EIM57365.1"/>
    </source>
</evidence>
<keyword evidence="2" id="KW-0378">Hydrolase</keyword>
<dbReference type="STRING" id="633697.EubceDRAFT1_1576"/>
<feature type="domain" description="Transglutaminase-like" evidence="1">
    <location>
        <begin position="252"/>
        <end position="321"/>
    </location>
</feature>
<accession>I5AU92</accession>
<gene>
    <name evidence="2" type="ORF">EubceDRAFT1_1576</name>
</gene>
<dbReference type="eggNOG" id="COG1305">
    <property type="taxonomic scope" value="Bacteria"/>
</dbReference>
<dbReference type="PANTHER" id="PTHR33490:SF6">
    <property type="entry name" value="SLL1049 PROTEIN"/>
    <property type="match status" value="1"/>
</dbReference>
<dbReference type="Proteomes" id="UP000005753">
    <property type="component" value="Chromosome"/>
</dbReference>
<dbReference type="GO" id="GO:0008233">
    <property type="term" value="F:peptidase activity"/>
    <property type="evidence" value="ECO:0007669"/>
    <property type="project" value="UniProtKB-KW"/>
</dbReference>
<evidence type="ECO:0000259" key="1">
    <source>
        <dbReference type="SMART" id="SM00460"/>
    </source>
</evidence>
<dbReference type="Gene3D" id="3.10.620.30">
    <property type="match status" value="1"/>
</dbReference>
<dbReference type="EMBL" id="CM001487">
    <property type="protein sequence ID" value="EIM57365.1"/>
    <property type="molecule type" value="Genomic_DNA"/>
</dbReference>
<dbReference type="AlphaFoldDB" id="I5AU92"/>
<proteinExistence type="predicted"/>
<evidence type="ECO:0000313" key="3">
    <source>
        <dbReference type="Proteomes" id="UP000005753"/>
    </source>
</evidence>
<name>I5AU92_EUBC6</name>
<dbReference type="Pfam" id="PF01841">
    <property type="entry name" value="Transglut_core"/>
    <property type="match status" value="1"/>
</dbReference>
<dbReference type="InterPro" id="IPR002931">
    <property type="entry name" value="Transglutaminase-like"/>
</dbReference>
<dbReference type="HOGENOM" id="CLU_054517_0_0_9"/>
<keyword evidence="2" id="KW-0645">Protease</keyword>
<reference evidence="2 3" key="1">
    <citation type="submission" date="2010-08" db="EMBL/GenBank/DDBJ databases">
        <authorList>
            <consortium name="US DOE Joint Genome Institute (JGI-PGF)"/>
            <person name="Lucas S."/>
            <person name="Copeland A."/>
            <person name="Lapidus A."/>
            <person name="Cheng J.-F."/>
            <person name="Bruce D."/>
            <person name="Goodwin L."/>
            <person name="Pitluck S."/>
            <person name="Land M.L."/>
            <person name="Hauser L."/>
            <person name="Chang Y.-J."/>
            <person name="Anderson I.J."/>
            <person name="Johnson E."/>
            <person name="Mulhopadhyay B."/>
            <person name="Kyrpides N."/>
            <person name="Woyke T.J."/>
        </authorList>
    </citation>
    <scope>NUCLEOTIDE SEQUENCE [LARGE SCALE GENOMIC DNA]</scope>
    <source>
        <strain evidence="2 3">6</strain>
    </source>
</reference>